<keyword evidence="4" id="KW-1185">Reference proteome</keyword>
<sequence>MFTPYMASLARHYYVVAPDLLGHGFSSKPAEQSAYTIPAWVEDVAILCDTTLHLDGIHVVALGRFGMCVLDALQWHATLAERLRAFTILPFPHIYPFALLTRLSSPDVDVSYSAAHELASLLLPLFPQDGIAPERAHGELVSQIRLVHPLVSAELCHLVEYMETEYTRWGKPLMILQTLKDLSGLVTQSNASLAGGTGSQEHESSACTALVSETPL</sequence>
<organism evidence="3 4">
    <name type="scientific">Ktedonobacter robiniae</name>
    <dbReference type="NCBI Taxonomy" id="2778365"/>
    <lineage>
        <taxon>Bacteria</taxon>
        <taxon>Bacillati</taxon>
        <taxon>Chloroflexota</taxon>
        <taxon>Ktedonobacteria</taxon>
        <taxon>Ktedonobacterales</taxon>
        <taxon>Ktedonobacteraceae</taxon>
        <taxon>Ktedonobacter</taxon>
    </lineage>
</organism>
<dbReference type="Gene3D" id="3.40.50.1820">
    <property type="entry name" value="alpha/beta hydrolase"/>
    <property type="match status" value="1"/>
</dbReference>
<dbReference type="InterPro" id="IPR029058">
    <property type="entry name" value="AB_hydrolase_fold"/>
</dbReference>
<dbReference type="InterPro" id="IPR000073">
    <property type="entry name" value="AB_hydrolase_1"/>
</dbReference>
<name>A0ABQ3UTI1_9CHLR</name>
<evidence type="ECO:0000313" key="4">
    <source>
        <dbReference type="Proteomes" id="UP000654345"/>
    </source>
</evidence>
<evidence type="ECO:0000259" key="2">
    <source>
        <dbReference type="Pfam" id="PF00561"/>
    </source>
</evidence>
<gene>
    <name evidence="3" type="ORF">KSB_46190</name>
</gene>
<comment type="caution">
    <text evidence="3">The sequence shown here is derived from an EMBL/GenBank/DDBJ whole genome shotgun (WGS) entry which is preliminary data.</text>
</comment>
<proteinExistence type="predicted"/>
<dbReference type="Pfam" id="PF00561">
    <property type="entry name" value="Abhydrolase_1"/>
    <property type="match status" value="1"/>
</dbReference>
<reference evidence="3 4" key="1">
    <citation type="journal article" date="2021" name="Int. J. Syst. Evol. Microbiol.">
        <title>Reticulibacter mediterranei gen. nov., sp. nov., within the new family Reticulibacteraceae fam. nov., and Ktedonospora formicarum gen. nov., sp. nov., Ktedonobacter robiniae sp. nov., Dictyobacter formicarum sp. nov. and Dictyobacter arantiisoli sp. nov., belonging to the class Ktedonobacteria.</title>
        <authorList>
            <person name="Yabe S."/>
            <person name="Zheng Y."/>
            <person name="Wang C.M."/>
            <person name="Sakai Y."/>
            <person name="Abe K."/>
            <person name="Yokota A."/>
            <person name="Donadio S."/>
            <person name="Cavaletti L."/>
            <person name="Monciardini P."/>
        </authorList>
    </citation>
    <scope>NUCLEOTIDE SEQUENCE [LARGE SCALE GENOMIC DNA]</scope>
    <source>
        <strain evidence="3 4">SOSP1-30</strain>
    </source>
</reference>
<dbReference type="SUPFAM" id="SSF53474">
    <property type="entry name" value="alpha/beta-Hydrolases"/>
    <property type="match status" value="1"/>
</dbReference>
<feature type="region of interest" description="Disordered" evidence="1">
    <location>
        <begin position="193"/>
        <end position="216"/>
    </location>
</feature>
<dbReference type="Proteomes" id="UP000654345">
    <property type="component" value="Unassembled WGS sequence"/>
</dbReference>
<accession>A0ABQ3UTI1</accession>
<evidence type="ECO:0000256" key="1">
    <source>
        <dbReference type="SAM" id="MobiDB-lite"/>
    </source>
</evidence>
<feature type="domain" description="AB hydrolase-1" evidence="2">
    <location>
        <begin position="6"/>
        <end position="51"/>
    </location>
</feature>
<evidence type="ECO:0000313" key="3">
    <source>
        <dbReference type="EMBL" id="GHO56144.1"/>
    </source>
</evidence>
<dbReference type="EMBL" id="BNJG01000002">
    <property type="protein sequence ID" value="GHO56144.1"/>
    <property type="molecule type" value="Genomic_DNA"/>
</dbReference>
<protein>
    <recommendedName>
        <fullName evidence="2">AB hydrolase-1 domain-containing protein</fullName>
    </recommendedName>
</protein>